<dbReference type="EnsemblMetazoa" id="CJA39143.1">
    <property type="protein sequence ID" value="CJA39143.1"/>
    <property type="gene ID" value="WBGene00214990"/>
</dbReference>
<dbReference type="Proteomes" id="UP000005237">
    <property type="component" value="Unassembled WGS sequence"/>
</dbReference>
<evidence type="ECO:0000313" key="1">
    <source>
        <dbReference type="EnsemblMetazoa" id="CJA39143.1"/>
    </source>
</evidence>
<evidence type="ECO:0000313" key="2">
    <source>
        <dbReference type="Proteomes" id="UP000005237"/>
    </source>
</evidence>
<protein>
    <submittedName>
        <fullName evidence="1">Uncharacterized protein</fullName>
    </submittedName>
</protein>
<name>A0A8R1EQX3_CAEJA</name>
<sequence length="60" mass="6789">MEHHVHLSCDAVSDKASITTLRNAVCKDLHATHERISDVFGRIQVRIEKLEKERASSAFT</sequence>
<proteinExistence type="predicted"/>
<organism evidence="1 2">
    <name type="scientific">Caenorhabditis japonica</name>
    <dbReference type="NCBI Taxonomy" id="281687"/>
    <lineage>
        <taxon>Eukaryota</taxon>
        <taxon>Metazoa</taxon>
        <taxon>Ecdysozoa</taxon>
        <taxon>Nematoda</taxon>
        <taxon>Chromadorea</taxon>
        <taxon>Rhabditida</taxon>
        <taxon>Rhabditina</taxon>
        <taxon>Rhabditomorpha</taxon>
        <taxon>Rhabditoidea</taxon>
        <taxon>Rhabditidae</taxon>
        <taxon>Peloderinae</taxon>
        <taxon>Caenorhabditis</taxon>
    </lineage>
</organism>
<keyword evidence="2" id="KW-1185">Reference proteome</keyword>
<dbReference type="AlphaFoldDB" id="A0A8R1EQX3"/>
<accession>A0A8R1EQX3</accession>
<reference evidence="1" key="2">
    <citation type="submission" date="2022-06" db="UniProtKB">
        <authorList>
            <consortium name="EnsemblMetazoa"/>
        </authorList>
    </citation>
    <scope>IDENTIFICATION</scope>
    <source>
        <strain evidence="1">DF5081</strain>
    </source>
</reference>
<reference evidence="2" key="1">
    <citation type="submission" date="2010-08" db="EMBL/GenBank/DDBJ databases">
        <authorList>
            <consortium name="Caenorhabditis japonica Sequencing Consortium"/>
            <person name="Wilson R.K."/>
        </authorList>
    </citation>
    <scope>NUCLEOTIDE SEQUENCE [LARGE SCALE GENOMIC DNA]</scope>
    <source>
        <strain evidence="2">DF5081</strain>
    </source>
</reference>